<evidence type="ECO:0000256" key="1">
    <source>
        <dbReference type="ARBA" id="ARBA00010555"/>
    </source>
</evidence>
<evidence type="ECO:0000313" key="11">
    <source>
        <dbReference type="Proteomes" id="UP000680866"/>
    </source>
</evidence>
<dbReference type="GO" id="GO:0006310">
    <property type="term" value="P:DNA recombination"/>
    <property type="evidence" value="ECO:0007669"/>
    <property type="project" value="UniProtKB-KW"/>
</dbReference>
<dbReference type="NCBIfam" id="TIGR00619">
    <property type="entry name" value="sbcd"/>
    <property type="match status" value="1"/>
</dbReference>
<evidence type="ECO:0000256" key="4">
    <source>
        <dbReference type="ARBA" id="ARBA00022722"/>
    </source>
</evidence>
<feature type="domain" description="Calcineurin-like phosphoesterase" evidence="8">
    <location>
        <begin position="1"/>
        <end position="90"/>
    </location>
</feature>
<evidence type="ECO:0000313" key="10">
    <source>
        <dbReference type="EMBL" id="BCJ67225.1"/>
    </source>
</evidence>
<comment type="subunit">
    <text evidence="2 7">Heterodimer of SbcC and SbcD.</text>
</comment>
<proteinExistence type="inferred from homology"/>
<gene>
    <name evidence="7 10" type="primary">sbcD</name>
    <name evidence="10" type="ORF">Prubr_42460</name>
</gene>
<dbReference type="InterPro" id="IPR026843">
    <property type="entry name" value="SbcD_C"/>
</dbReference>
<dbReference type="Gene3D" id="3.60.21.10">
    <property type="match status" value="1"/>
</dbReference>
<evidence type="ECO:0000256" key="6">
    <source>
        <dbReference type="ARBA" id="ARBA00022839"/>
    </source>
</evidence>
<dbReference type="InterPro" id="IPR004593">
    <property type="entry name" value="SbcD"/>
</dbReference>
<dbReference type="Proteomes" id="UP000680866">
    <property type="component" value="Chromosome"/>
</dbReference>
<dbReference type="AlphaFoldDB" id="A0A810N732"/>
<name>A0A810N732_9ACTN</name>
<dbReference type="PANTHER" id="PTHR30337">
    <property type="entry name" value="COMPONENT OF ATP-DEPENDENT DSDNA EXONUCLEASE"/>
    <property type="match status" value="1"/>
</dbReference>
<keyword evidence="7" id="KW-0235">DNA replication</keyword>
<dbReference type="InterPro" id="IPR029052">
    <property type="entry name" value="Metallo-depent_PP-like"/>
</dbReference>
<evidence type="ECO:0000256" key="7">
    <source>
        <dbReference type="RuleBase" id="RU363069"/>
    </source>
</evidence>
<dbReference type="GO" id="GO:0006260">
    <property type="term" value="P:DNA replication"/>
    <property type="evidence" value="ECO:0007669"/>
    <property type="project" value="UniProtKB-KW"/>
</dbReference>
<protein>
    <recommendedName>
        <fullName evidence="3 7">Nuclease SbcCD subunit D</fullName>
    </recommendedName>
</protein>
<keyword evidence="7" id="KW-0255">Endonuclease</keyword>
<comment type="function">
    <text evidence="7">SbcCD cleaves DNA hairpin structures. These structures can inhibit DNA replication and are intermediates in certain DNA recombination reactions. The complex acts as a 3'-&gt;5' double strand exonuclease that can open hairpins. It also has a 5' single-strand endonuclease activity.</text>
</comment>
<dbReference type="InterPro" id="IPR004843">
    <property type="entry name" value="Calcineurin-like_PHP"/>
</dbReference>
<dbReference type="SUPFAM" id="SSF56300">
    <property type="entry name" value="Metallo-dependent phosphatases"/>
    <property type="match status" value="1"/>
</dbReference>
<dbReference type="InterPro" id="IPR041796">
    <property type="entry name" value="Mre11_N"/>
</dbReference>
<dbReference type="Pfam" id="PF00149">
    <property type="entry name" value="Metallophos"/>
    <property type="match status" value="1"/>
</dbReference>
<evidence type="ECO:0000256" key="3">
    <source>
        <dbReference type="ARBA" id="ARBA00013365"/>
    </source>
</evidence>
<evidence type="ECO:0000259" key="9">
    <source>
        <dbReference type="Pfam" id="PF12320"/>
    </source>
</evidence>
<sequence length="382" mass="40880">MKILHTSDWHVGKVLKGRSRTDEHIAVLAQVVAIAREESPDLVIVAGDLYDTAAPTPDATRLVTRALSALRGTGAAVVAIGGNHDNGAALDALRPWADAAGITLRGSVRDSAAEHVLTGTTEGGERWRLVALPFLSQRYAVRAVEMYELSAAEAVQTYADHMGRLFAKLTEDFDEAGVVNLITAHLTVVGARTGGGERDAHTVMGYAVPASVFPTGTHYVALGHLHRAQQVLGPCHIRYSGSPLAIDFGEEENAPSVAVVTVGAGQAARVRDVPVTSAVGLRTVRGTLEQLAALPATDDWLRVYVRETPRAGLREEVQDLLPRALEVRVDPEMLPTADARNRAAQRAGRSPRELFGDYLDSVGHGDDGVRELFDELMEEASS</sequence>
<comment type="similarity">
    <text evidence="1 7">Belongs to the SbcD family.</text>
</comment>
<dbReference type="InterPro" id="IPR050535">
    <property type="entry name" value="DNA_Repair-Maintenance_Comp"/>
</dbReference>
<dbReference type="GO" id="GO:0004519">
    <property type="term" value="F:endonuclease activity"/>
    <property type="evidence" value="ECO:0007669"/>
    <property type="project" value="UniProtKB-KW"/>
</dbReference>
<keyword evidence="11" id="KW-1185">Reference proteome</keyword>
<dbReference type="RefSeq" id="WP_212816582.1">
    <property type="nucleotide sequence ID" value="NZ_AP023359.1"/>
</dbReference>
<organism evidence="10 11">
    <name type="scientific">Polymorphospora rubra</name>
    <dbReference type="NCBI Taxonomy" id="338584"/>
    <lineage>
        <taxon>Bacteria</taxon>
        <taxon>Bacillati</taxon>
        <taxon>Actinomycetota</taxon>
        <taxon>Actinomycetes</taxon>
        <taxon>Micromonosporales</taxon>
        <taxon>Micromonosporaceae</taxon>
        <taxon>Polymorphospora</taxon>
    </lineage>
</organism>
<dbReference type="PANTHER" id="PTHR30337:SF0">
    <property type="entry name" value="NUCLEASE SBCCD SUBUNIT D"/>
    <property type="match status" value="1"/>
</dbReference>
<evidence type="ECO:0000259" key="8">
    <source>
        <dbReference type="Pfam" id="PF00149"/>
    </source>
</evidence>
<keyword evidence="4 7" id="KW-0540">Nuclease</keyword>
<accession>A0A810N732</accession>
<keyword evidence="6 7" id="KW-0269">Exonuclease</keyword>
<keyword evidence="7" id="KW-0233">DNA recombination</keyword>
<dbReference type="KEGG" id="pry:Prubr_42460"/>
<evidence type="ECO:0000256" key="2">
    <source>
        <dbReference type="ARBA" id="ARBA00011322"/>
    </source>
</evidence>
<keyword evidence="5 7" id="KW-0378">Hydrolase</keyword>
<dbReference type="CDD" id="cd00840">
    <property type="entry name" value="MPP_Mre11_N"/>
    <property type="match status" value="1"/>
</dbReference>
<feature type="domain" description="Nuclease SbcCD subunit D C-terminal" evidence="9">
    <location>
        <begin position="281"/>
        <end position="361"/>
    </location>
</feature>
<dbReference type="GO" id="GO:0008408">
    <property type="term" value="F:3'-5' exonuclease activity"/>
    <property type="evidence" value="ECO:0007669"/>
    <property type="project" value="InterPro"/>
</dbReference>
<dbReference type="EMBL" id="AP023359">
    <property type="protein sequence ID" value="BCJ67225.1"/>
    <property type="molecule type" value="Genomic_DNA"/>
</dbReference>
<dbReference type="Pfam" id="PF12320">
    <property type="entry name" value="SbcD_C"/>
    <property type="match status" value="1"/>
</dbReference>
<evidence type="ECO:0000256" key="5">
    <source>
        <dbReference type="ARBA" id="ARBA00022801"/>
    </source>
</evidence>
<reference evidence="10" key="1">
    <citation type="submission" date="2020-08" db="EMBL/GenBank/DDBJ databases">
        <title>Whole genome shotgun sequence of Polymorphospora rubra NBRC 101157.</title>
        <authorList>
            <person name="Komaki H."/>
            <person name="Tamura T."/>
        </authorList>
    </citation>
    <scope>NUCLEOTIDE SEQUENCE</scope>
    <source>
        <strain evidence="10">NBRC 101157</strain>
    </source>
</reference>